<gene>
    <name evidence="11" type="ORF">BJ212DRAFT_1272397</name>
</gene>
<feature type="binding site" description="axial binding residue" evidence="9">
    <location>
        <position position="453"/>
    </location>
    <ligand>
        <name>heme</name>
        <dbReference type="ChEBI" id="CHEBI:30413"/>
    </ligand>
    <ligandPart>
        <name>Fe</name>
        <dbReference type="ChEBI" id="CHEBI:18248"/>
    </ligandPart>
</feature>
<dbReference type="InterPro" id="IPR002401">
    <property type="entry name" value="Cyt_P450_E_grp-I"/>
</dbReference>
<dbReference type="GO" id="GO:0005506">
    <property type="term" value="F:iron ion binding"/>
    <property type="evidence" value="ECO:0007669"/>
    <property type="project" value="InterPro"/>
</dbReference>
<keyword evidence="8 10" id="KW-0503">Monooxygenase</keyword>
<dbReference type="PRINTS" id="PR00463">
    <property type="entry name" value="EP450I"/>
</dbReference>
<dbReference type="GO" id="GO:0016705">
    <property type="term" value="F:oxidoreductase activity, acting on paired donors, with incorporation or reduction of molecular oxygen"/>
    <property type="evidence" value="ECO:0007669"/>
    <property type="project" value="InterPro"/>
</dbReference>
<dbReference type="RefSeq" id="XP_041192727.1">
    <property type="nucleotide sequence ID" value="XM_041331013.1"/>
</dbReference>
<dbReference type="OrthoDB" id="2789670at2759"/>
<organism evidence="11 12">
    <name type="scientific">Suillus subaureus</name>
    <dbReference type="NCBI Taxonomy" id="48587"/>
    <lineage>
        <taxon>Eukaryota</taxon>
        <taxon>Fungi</taxon>
        <taxon>Dikarya</taxon>
        <taxon>Basidiomycota</taxon>
        <taxon>Agaricomycotina</taxon>
        <taxon>Agaricomycetes</taxon>
        <taxon>Agaricomycetidae</taxon>
        <taxon>Boletales</taxon>
        <taxon>Suillineae</taxon>
        <taxon>Suillaceae</taxon>
        <taxon>Suillus</taxon>
    </lineage>
</organism>
<dbReference type="SUPFAM" id="SSF48264">
    <property type="entry name" value="Cytochrome P450"/>
    <property type="match status" value="1"/>
</dbReference>
<proteinExistence type="inferred from homology"/>
<reference evidence="11" key="1">
    <citation type="journal article" date="2020" name="New Phytol.">
        <title>Comparative genomics reveals dynamic genome evolution in host specialist ectomycorrhizal fungi.</title>
        <authorList>
            <person name="Lofgren L.A."/>
            <person name="Nguyen N.H."/>
            <person name="Vilgalys R."/>
            <person name="Ruytinx J."/>
            <person name="Liao H.L."/>
            <person name="Branco S."/>
            <person name="Kuo A."/>
            <person name="LaButti K."/>
            <person name="Lipzen A."/>
            <person name="Andreopoulos W."/>
            <person name="Pangilinan J."/>
            <person name="Riley R."/>
            <person name="Hundley H."/>
            <person name="Na H."/>
            <person name="Barry K."/>
            <person name="Grigoriev I.V."/>
            <person name="Stajich J.E."/>
            <person name="Kennedy P.G."/>
        </authorList>
    </citation>
    <scope>NUCLEOTIDE SEQUENCE</scope>
    <source>
        <strain evidence="11">MN1</strain>
    </source>
</reference>
<dbReference type="InterPro" id="IPR036396">
    <property type="entry name" value="Cyt_P450_sf"/>
</dbReference>
<dbReference type="Gene3D" id="1.10.630.10">
    <property type="entry name" value="Cytochrome P450"/>
    <property type="match status" value="1"/>
</dbReference>
<evidence type="ECO:0000256" key="9">
    <source>
        <dbReference type="PIRSR" id="PIRSR602401-1"/>
    </source>
</evidence>
<dbReference type="GeneID" id="64625030"/>
<evidence type="ECO:0000256" key="8">
    <source>
        <dbReference type="ARBA" id="ARBA00023033"/>
    </source>
</evidence>
<dbReference type="PRINTS" id="PR00385">
    <property type="entry name" value="P450"/>
</dbReference>
<dbReference type="InterPro" id="IPR050364">
    <property type="entry name" value="Cytochrome_P450_fung"/>
</dbReference>
<evidence type="ECO:0000313" key="12">
    <source>
        <dbReference type="Proteomes" id="UP000807769"/>
    </source>
</evidence>
<sequence>MLDLLTGGLEVVLAAFAISLALRSYFTKPKLPHSGKLPPGPPLLPILGSALAVDVTAPWLTYKAWSNRYGNNQCFLGDVVYTRLFGQDNIVINSERVARDLLEHRSHNYSDRPEIATNELFGTDYTTAFMQYGSRWRLQRKILHQSFRQDAVPNVRPMQVTKSHDLLLNLLEDPLDYPKHFAVYSGSVIMSAVYSYDAARRHDYMIERATMGLDITLKEMRPEVAAVFGVFPFLLRLPSWLPGMRLKRVAPLAKELAIESLENPFAHTERGLATGSVSPCMVVDHLLELDQGYGDYAWKKKAVKESAATAFGGEQMPFITAAVLMNFVLVMILHPDVQQKAHKLVDSVVGPKRLPTFHDRPSLPYIDAILRECMRWRPVFPLAIMHAAVESDIYEGYYIPKGATVTPNVWAMCHNEDKYANASEFNPDRFLNPDGTLTDDTVSFVWGFGRRICPGRHLAEASIWSAMVGMLAVFNFSRAKDETGREIEFEPHWHGGLTVRPLPFPCSITPRNADMDITTLQHLIGVSV</sequence>
<evidence type="ECO:0000256" key="4">
    <source>
        <dbReference type="ARBA" id="ARBA00022617"/>
    </source>
</evidence>
<comment type="similarity">
    <text evidence="3 10">Belongs to the cytochrome P450 family.</text>
</comment>
<keyword evidence="5 9" id="KW-0479">Metal-binding</keyword>
<dbReference type="InterPro" id="IPR001128">
    <property type="entry name" value="Cyt_P450"/>
</dbReference>
<keyword evidence="12" id="KW-1185">Reference proteome</keyword>
<name>A0A9P7EAR9_9AGAM</name>
<evidence type="ECO:0000256" key="7">
    <source>
        <dbReference type="ARBA" id="ARBA00023004"/>
    </source>
</evidence>
<evidence type="ECO:0000256" key="6">
    <source>
        <dbReference type="ARBA" id="ARBA00023002"/>
    </source>
</evidence>
<dbReference type="Pfam" id="PF00067">
    <property type="entry name" value="p450"/>
    <property type="match status" value="1"/>
</dbReference>
<keyword evidence="7 9" id="KW-0408">Iron</keyword>
<dbReference type="PANTHER" id="PTHR46300:SF5">
    <property type="entry name" value="CYTOCHROME P450"/>
    <property type="match status" value="1"/>
</dbReference>
<evidence type="ECO:0000256" key="10">
    <source>
        <dbReference type="RuleBase" id="RU000461"/>
    </source>
</evidence>
<dbReference type="PROSITE" id="PS00086">
    <property type="entry name" value="CYTOCHROME_P450"/>
    <property type="match status" value="1"/>
</dbReference>
<dbReference type="Proteomes" id="UP000807769">
    <property type="component" value="Unassembled WGS sequence"/>
</dbReference>
<protein>
    <submittedName>
        <fullName evidence="11">Cytochrome P450</fullName>
    </submittedName>
</protein>
<evidence type="ECO:0000256" key="3">
    <source>
        <dbReference type="ARBA" id="ARBA00010617"/>
    </source>
</evidence>
<dbReference type="EMBL" id="JABBWG010000017">
    <property type="protein sequence ID" value="KAG1815921.1"/>
    <property type="molecule type" value="Genomic_DNA"/>
</dbReference>
<dbReference type="AlphaFoldDB" id="A0A9P7EAR9"/>
<comment type="caution">
    <text evidence="11">The sequence shown here is derived from an EMBL/GenBank/DDBJ whole genome shotgun (WGS) entry which is preliminary data.</text>
</comment>
<dbReference type="PANTHER" id="PTHR46300">
    <property type="entry name" value="P450, PUTATIVE (EUROFUNG)-RELATED-RELATED"/>
    <property type="match status" value="1"/>
</dbReference>
<accession>A0A9P7EAR9</accession>
<dbReference type="CDD" id="cd11065">
    <property type="entry name" value="CYP64-like"/>
    <property type="match status" value="1"/>
</dbReference>
<comment type="cofactor">
    <cofactor evidence="1 9">
        <name>heme</name>
        <dbReference type="ChEBI" id="CHEBI:30413"/>
    </cofactor>
</comment>
<evidence type="ECO:0000256" key="1">
    <source>
        <dbReference type="ARBA" id="ARBA00001971"/>
    </source>
</evidence>
<dbReference type="InterPro" id="IPR017972">
    <property type="entry name" value="Cyt_P450_CS"/>
</dbReference>
<evidence type="ECO:0000256" key="2">
    <source>
        <dbReference type="ARBA" id="ARBA00005179"/>
    </source>
</evidence>
<evidence type="ECO:0000313" key="11">
    <source>
        <dbReference type="EMBL" id="KAG1815921.1"/>
    </source>
</evidence>
<keyword evidence="4 9" id="KW-0349">Heme</keyword>
<evidence type="ECO:0000256" key="5">
    <source>
        <dbReference type="ARBA" id="ARBA00022723"/>
    </source>
</evidence>
<dbReference type="GO" id="GO:0004497">
    <property type="term" value="F:monooxygenase activity"/>
    <property type="evidence" value="ECO:0007669"/>
    <property type="project" value="UniProtKB-KW"/>
</dbReference>
<keyword evidence="6 10" id="KW-0560">Oxidoreductase</keyword>
<dbReference type="GO" id="GO:0020037">
    <property type="term" value="F:heme binding"/>
    <property type="evidence" value="ECO:0007669"/>
    <property type="project" value="InterPro"/>
</dbReference>
<comment type="pathway">
    <text evidence="2">Secondary metabolite biosynthesis.</text>
</comment>